<comment type="function">
    <text evidence="15">Extracellular matrix serine protease secreted by pioneer neurons that plays a role in layering of neurons in the cerebral cortex and cerebellum by coordinating cell positioning during neurodevelopment. Regulates microtubule function in neurons and neuronal migration. Binding to the extracellular domains of lipoprotein receptors VLDLR and LRP8/APOER2 induces tyrosine phosphorylation of DAB1 and modulation of TAU phosphorylation. Affects migration of sympathetic preganglionic neurons in the spinal cord, where it seems to act as a barrier to neuronal migration. Enzymatic activity is important for the modulation of cell adhesion.</text>
</comment>
<dbReference type="GO" id="GO:0007155">
    <property type="term" value="P:cell adhesion"/>
    <property type="evidence" value="ECO:0007669"/>
    <property type="project" value="UniProtKB-KW"/>
</dbReference>
<keyword evidence="5" id="KW-0645">Protease</keyword>
<dbReference type="GO" id="GO:0070325">
    <property type="term" value="F:lipoprotein particle receptor binding"/>
    <property type="evidence" value="ECO:0007669"/>
    <property type="project" value="InterPro"/>
</dbReference>
<dbReference type="Gene3D" id="2.60.120.260">
    <property type="entry name" value="Galactose-binding domain-like"/>
    <property type="match status" value="1"/>
</dbReference>
<dbReference type="GO" id="GO:0005615">
    <property type="term" value="C:extracellular space"/>
    <property type="evidence" value="ECO:0007669"/>
    <property type="project" value="TreeGrafter"/>
</dbReference>
<keyword evidence="8" id="KW-0720">Serine protease</keyword>
<dbReference type="AlphaFoldDB" id="A0A3B3TAH0"/>
<dbReference type="GO" id="GO:0008236">
    <property type="term" value="F:serine-type peptidase activity"/>
    <property type="evidence" value="ECO:0007669"/>
    <property type="project" value="UniProtKB-KW"/>
</dbReference>
<reference evidence="16" key="2">
    <citation type="submission" date="2025-09" db="UniProtKB">
        <authorList>
            <consortium name="Ensembl"/>
        </authorList>
    </citation>
    <scope>IDENTIFICATION</scope>
</reference>
<evidence type="ECO:0000256" key="8">
    <source>
        <dbReference type="ARBA" id="ARBA00022825"/>
    </source>
</evidence>
<name>A0A3B3TAH0_9TELE</name>
<keyword evidence="10" id="KW-0106">Calcium</keyword>
<dbReference type="InterPro" id="IPR034968">
    <property type="entry name" value="Reelin"/>
</dbReference>
<comment type="subcellular location">
    <subcellularLocation>
        <location evidence="1">Secreted</location>
        <location evidence="1">Extracellular space</location>
        <location evidence="1">Extracellular matrix</location>
    </subcellularLocation>
</comment>
<evidence type="ECO:0000256" key="12">
    <source>
        <dbReference type="ARBA" id="ARBA00023773"/>
    </source>
</evidence>
<dbReference type="Pfam" id="PF21471">
    <property type="entry name" value="Reelin_subrepeat-B"/>
    <property type="match status" value="1"/>
</dbReference>
<keyword evidence="11" id="KW-0130">Cell adhesion</keyword>
<dbReference type="GO" id="GO:0046872">
    <property type="term" value="F:metal ion binding"/>
    <property type="evidence" value="ECO:0007669"/>
    <property type="project" value="UniProtKB-KW"/>
</dbReference>
<dbReference type="GO" id="GO:0007417">
    <property type="term" value="P:central nervous system development"/>
    <property type="evidence" value="ECO:0007669"/>
    <property type="project" value="InterPro"/>
</dbReference>
<evidence type="ECO:0000256" key="14">
    <source>
        <dbReference type="ARBA" id="ARBA00044961"/>
    </source>
</evidence>
<keyword evidence="4" id="KW-0272">Extracellular matrix</keyword>
<keyword evidence="6" id="KW-0479">Metal-binding</keyword>
<keyword evidence="17" id="KW-1185">Reference proteome</keyword>
<dbReference type="Proteomes" id="UP000261540">
    <property type="component" value="Unplaced"/>
</dbReference>
<evidence type="ECO:0000256" key="9">
    <source>
        <dbReference type="ARBA" id="ARBA00022833"/>
    </source>
</evidence>
<evidence type="ECO:0000256" key="5">
    <source>
        <dbReference type="ARBA" id="ARBA00022670"/>
    </source>
</evidence>
<evidence type="ECO:0000256" key="2">
    <source>
        <dbReference type="ARBA" id="ARBA00022473"/>
    </source>
</evidence>
<protein>
    <recommendedName>
        <fullName evidence="13">Reelin</fullName>
    </recommendedName>
</protein>
<proteinExistence type="inferred from homology"/>
<evidence type="ECO:0000256" key="15">
    <source>
        <dbReference type="ARBA" id="ARBA00046064"/>
    </source>
</evidence>
<evidence type="ECO:0000313" key="17">
    <source>
        <dbReference type="Proteomes" id="UP000261540"/>
    </source>
</evidence>
<evidence type="ECO:0000256" key="10">
    <source>
        <dbReference type="ARBA" id="ARBA00022837"/>
    </source>
</evidence>
<keyword evidence="3" id="KW-0964">Secreted</keyword>
<keyword evidence="2" id="KW-0217">Developmental protein</keyword>
<dbReference type="InterPro" id="IPR049419">
    <property type="entry name" value="Reelin_subrepeat-B"/>
</dbReference>
<evidence type="ECO:0000256" key="4">
    <source>
        <dbReference type="ARBA" id="ARBA00022530"/>
    </source>
</evidence>
<evidence type="ECO:0000256" key="7">
    <source>
        <dbReference type="ARBA" id="ARBA00022801"/>
    </source>
</evidence>
<dbReference type="STRING" id="1676925.ENSPKIP00000039769"/>
<evidence type="ECO:0000256" key="11">
    <source>
        <dbReference type="ARBA" id="ARBA00022889"/>
    </source>
</evidence>
<keyword evidence="7" id="KW-0378">Hydrolase</keyword>
<dbReference type="GO" id="GO:0006508">
    <property type="term" value="P:proteolysis"/>
    <property type="evidence" value="ECO:0007669"/>
    <property type="project" value="UniProtKB-KW"/>
</dbReference>
<sequence>MSPRATATHRGQIIFKDVLAQQLCEQGGEDTHPSVHCHLWGIHGNHVILRDDFDSNQQGELDPSIWSGCSACEVGERCGVLMHGRAVTFCDPLGQRELITRPLNTSAASILQFALSSGLCRFSYSDPDIVISFSLNSSDDWITLERIRAPSNSSTVVHLLPLPAQSRREGVRLRWAQEPAIRSGTYESCWGLDNVLLVNVAHRPPLLEDNLDPPDTSNWLFFPGATIKVC</sequence>
<evidence type="ECO:0000256" key="1">
    <source>
        <dbReference type="ARBA" id="ARBA00004498"/>
    </source>
</evidence>
<dbReference type="PANTHER" id="PTHR11841">
    <property type="entry name" value="REELIN"/>
    <property type="match status" value="1"/>
</dbReference>
<dbReference type="CDD" id="cd10036">
    <property type="entry name" value="Reelin_subrepeat_Nt"/>
    <property type="match status" value="1"/>
</dbReference>
<accession>A0A3B3TAH0</accession>
<dbReference type="Ensembl" id="ENSPKIT00000020782.1">
    <property type="protein sequence ID" value="ENSPKIP00000039769.1"/>
    <property type="gene ID" value="ENSPKIG00000016999.1"/>
</dbReference>
<keyword evidence="9" id="KW-0862">Zinc</keyword>
<evidence type="ECO:0000256" key="13">
    <source>
        <dbReference type="ARBA" id="ARBA00023900"/>
    </source>
</evidence>
<evidence type="ECO:0000256" key="6">
    <source>
        <dbReference type="ARBA" id="ARBA00022723"/>
    </source>
</evidence>
<evidence type="ECO:0000313" key="16">
    <source>
        <dbReference type="Ensembl" id="ENSPKIP00000039769.1"/>
    </source>
</evidence>
<dbReference type="GO" id="GO:0043005">
    <property type="term" value="C:neuron projection"/>
    <property type="evidence" value="ECO:0007669"/>
    <property type="project" value="TreeGrafter"/>
</dbReference>
<comment type="subunit">
    <text evidence="14">Oligomer of disulfide-linked homodimers.</text>
</comment>
<organism evidence="16 17">
    <name type="scientific">Paramormyrops kingsleyae</name>
    <dbReference type="NCBI Taxonomy" id="1676925"/>
    <lineage>
        <taxon>Eukaryota</taxon>
        <taxon>Metazoa</taxon>
        <taxon>Chordata</taxon>
        <taxon>Craniata</taxon>
        <taxon>Vertebrata</taxon>
        <taxon>Euteleostomi</taxon>
        <taxon>Actinopterygii</taxon>
        <taxon>Neopterygii</taxon>
        <taxon>Teleostei</taxon>
        <taxon>Osteoglossocephala</taxon>
        <taxon>Osteoglossomorpha</taxon>
        <taxon>Osteoglossiformes</taxon>
        <taxon>Mormyridae</taxon>
        <taxon>Paramormyrops</taxon>
    </lineage>
</organism>
<evidence type="ECO:0000256" key="3">
    <source>
        <dbReference type="ARBA" id="ARBA00022525"/>
    </source>
</evidence>
<comment type="similarity">
    <text evidence="12">Belongs to the reelin family.</text>
</comment>
<dbReference type="PANTHER" id="PTHR11841:SF1">
    <property type="entry name" value="REELIN"/>
    <property type="match status" value="1"/>
</dbReference>
<dbReference type="GO" id="GO:0001764">
    <property type="term" value="P:neuron migration"/>
    <property type="evidence" value="ECO:0007669"/>
    <property type="project" value="InterPro"/>
</dbReference>
<reference evidence="16" key="1">
    <citation type="submission" date="2025-08" db="UniProtKB">
        <authorList>
            <consortium name="Ensembl"/>
        </authorList>
    </citation>
    <scope>IDENTIFICATION</scope>
</reference>
<dbReference type="GeneTree" id="ENSGT00580000081623"/>